<proteinExistence type="inferred from homology"/>
<dbReference type="InterPro" id="IPR014284">
    <property type="entry name" value="RNA_pol_sigma-70_dom"/>
</dbReference>
<dbReference type="Gene3D" id="1.10.1740.10">
    <property type="match status" value="1"/>
</dbReference>
<dbReference type="Proteomes" id="UP000295658">
    <property type="component" value="Unassembled WGS sequence"/>
</dbReference>
<dbReference type="AlphaFoldDB" id="A0A4R1QE43"/>
<dbReference type="GO" id="GO:0016987">
    <property type="term" value="F:sigma factor activity"/>
    <property type="evidence" value="ECO:0007669"/>
    <property type="project" value="UniProtKB-KW"/>
</dbReference>
<keyword evidence="3" id="KW-0731">Sigma factor</keyword>
<dbReference type="PANTHER" id="PTHR43133:SF51">
    <property type="entry name" value="RNA POLYMERASE SIGMA FACTOR"/>
    <property type="match status" value="1"/>
</dbReference>
<evidence type="ECO:0000313" key="8">
    <source>
        <dbReference type="Proteomes" id="UP000295658"/>
    </source>
</evidence>
<feature type="domain" description="RNA polymerase sigma-70 region 2" evidence="5">
    <location>
        <begin position="22"/>
        <end position="87"/>
    </location>
</feature>
<dbReference type="SUPFAM" id="SSF88946">
    <property type="entry name" value="Sigma2 domain of RNA polymerase sigma factors"/>
    <property type="match status" value="1"/>
</dbReference>
<dbReference type="Pfam" id="PF04542">
    <property type="entry name" value="Sigma70_r2"/>
    <property type="match status" value="1"/>
</dbReference>
<evidence type="ECO:0000259" key="6">
    <source>
        <dbReference type="Pfam" id="PF08281"/>
    </source>
</evidence>
<keyword evidence="8" id="KW-1185">Reference proteome</keyword>
<organism evidence="7 8">
    <name type="scientific">Thermolongibacillus altinsuensis</name>
    <dbReference type="NCBI Taxonomy" id="575256"/>
    <lineage>
        <taxon>Bacteria</taxon>
        <taxon>Bacillati</taxon>
        <taxon>Bacillota</taxon>
        <taxon>Bacilli</taxon>
        <taxon>Bacillales</taxon>
        <taxon>Anoxybacillaceae</taxon>
        <taxon>Thermolongibacillus</taxon>
    </lineage>
</organism>
<dbReference type="InterPro" id="IPR013249">
    <property type="entry name" value="RNA_pol_sigma70_r4_t2"/>
</dbReference>
<dbReference type="GO" id="GO:0003677">
    <property type="term" value="F:DNA binding"/>
    <property type="evidence" value="ECO:0007669"/>
    <property type="project" value="InterPro"/>
</dbReference>
<evidence type="ECO:0000313" key="7">
    <source>
        <dbReference type="EMBL" id="TCL49823.1"/>
    </source>
</evidence>
<accession>A0A4R1QE43</accession>
<dbReference type="InterPro" id="IPR013324">
    <property type="entry name" value="RNA_pol_sigma_r3/r4-like"/>
</dbReference>
<keyword evidence="2" id="KW-0805">Transcription regulation</keyword>
<dbReference type="InterPro" id="IPR007627">
    <property type="entry name" value="RNA_pol_sigma70_r2"/>
</dbReference>
<dbReference type="InterPro" id="IPR039425">
    <property type="entry name" value="RNA_pol_sigma-70-like"/>
</dbReference>
<evidence type="ECO:0000256" key="4">
    <source>
        <dbReference type="ARBA" id="ARBA00023163"/>
    </source>
</evidence>
<dbReference type="PANTHER" id="PTHR43133">
    <property type="entry name" value="RNA POLYMERASE ECF-TYPE SIGMA FACTO"/>
    <property type="match status" value="1"/>
</dbReference>
<dbReference type="GO" id="GO:0006352">
    <property type="term" value="P:DNA-templated transcription initiation"/>
    <property type="evidence" value="ECO:0007669"/>
    <property type="project" value="InterPro"/>
</dbReference>
<dbReference type="InterPro" id="IPR036388">
    <property type="entry name" value="WH-like_DNA-bd_sf"/>
</dbReference>
<sequence length="186" mass="22172">MNSDQELLLKCRSGIKDAFYELVSPHLAKAYRIAFTILRSHHDAEDAVQNSLLEAYRAIMENKEIHNFSAWFHQLIVHRSIDLARKHLKEKNYAEITDILSFIPDHKNLPIDDLIDKEYKGELISYILRLDMKYRIVIVLHYYHDMKISDIAKLLNIKEGTVKSRLFQARNLLYRYYQLDRKEELH</sequence>
<evidence type="ECO:0000259" key="5">
    <source>
        <dbReference type="Pfam" id="PF04542"/>
    </source>
</evidence>
<dbReference type="CDD" id="cd06171">
    <property type="entry name" value="Sigma70_r4"/>
    <property type="match status" value="1"/>
</dbReference>
<comment type="similarity">
    <text evidence="1">Belongs to the sigma-70 factor family. ECF subfamily.</text>
</comment>
<name>A0A4R1QE43_9BACL</name>
<evidence type="ECO:0000256" key="2">
    <source>
        <dbReference type="ARBA" id="ARBA00023015"/>
    </source>
</evidence>
<keyword evidence="4" id="KW-0804">Transcription</keyword>
<dbReference type="EMBL" id="SLUL01000006">
    <property type="protein sequence ID" value="TCL49823.1"/>
    <property type="molecule type" value="Genomic_DNA"/>
</dbReference>
<dbReference type="NCBIfam" id="TIGR02937">
    <property type="entry name" value="sigma70-ECF"/>
    <property type="match status" value="1"/>
</dbReference>
<evidence type="ECO:0000256" key="3">
    <source>
        <dbReference type="ARBA" id="ARBA00023082"/>
    </source>
</evidence>
<dbReference type="RefSeq" id="WP_132948360.1">
    <property type="nucleotide sequence ID" value="NZ_SLUL01000006.1"/>
</dbReference>
<reference evidence="7 8" key="1">
    <citation type="submission" date="2019-03" db="EMBL/GenBank/DDBJ databases">
        <title>Genomic Encyclopedia of Type Strains, Phase IV (KMG-IV): sequencing the most valuable type-strain genomes for metagenomic binning, comparative biology and taxonomic classification.</title>
        <authorList>
            <person name="Goeker M."/>
        </authorList>
    </citation>
    <scope>NUCLEOTIDE SEQUENCE [LARGE SCALE GENOMIC DNA]</scope>
    <source>
        <strain evidence="7 8">DSM 24979</strain>
    </source>
</reference>
<protein>
    <submittedName>
        <fullName evidence="7">RNA polymerase sigma-70 factor (ECF subfamily)</fullName>
    </submittedName>
</protein>
<dbReference type="Gene3D" id="1.10.10.10">
    <property type="entry name" value="Winged helix-like DNA-binding domain superfamily/Winged helix DNA-binding domain"/>
    <property type="match status" value="1"/>
</dbReference>
<evidence type="ECO:0000256" key="1">
    <source>
        <dbReference type="ARBA" id="ARBA00010641"/>
    </source>
</evidence>
<dbReference type="OrthoDB" id="9784984at2"/>
<dbReference type="SUPFAM" id="SSF88659">
    <property type="entry name" value="Sigma3 and sigma4 domains of RNA polymerase sigma factors"/>
    <property type="match status" value="1"/>
</dbReference>
<gene>
    <name evidence="7" type="ORF">EDD69_106180</name>
</gene>
<feature type="domain" description="RNA polymerase sigma factor 70 region 4 type 2" evidence="6">
    <location>
        <begin position="122"/>
        <end position="171"/>
    </location>
</feature>
<comment type="caution">
    <text evidence="7">The sequence shown here is derived from an EMBL/GenBank/DDBJ whole genome shotgun (WGS) entry which is preliminary data.</text>
</comment>
<dbReference type="Pfam" id="PF08281">
    <property type="entry name" value="Sigma70_r4_2"/>
    <property type="match status" value="1"/>
</dbReference>
<dbReference type="InterPro" id="IPR013325">
    <property type="entry name" value="RNA_pol_sigma_r2"/>
</dbReference>